<reference evidence="1 2" key="1">
    <citation type="submission" date="2023-07" db="EMBL/GenBank/DDBJ databases">
        <title>Genomic Encyclopedia of Type Strains, Phase IV (KMG-IV): sequencing the most valuable type-strain genomes for metagenomic binning, comparative biology and taxonomic classification.</title>
        <authorList>
            <person name="Goeker M."/>
        </authorList>
    </citation>
    <scope>NUCLEOTIDE SEQUENCE [LARGE SCALE GENOMIC DNA]</scope>
    <source>
        <strain evidence="1 2">DSM 19922</strain>
    </source>
</reference>
<comment type="caution">
    <text evidence="1">The sequence shown here is derived from an EMBL/GenBank/DDBJ whole genome shotgun (WGS) entry which is preliminary data.</text>
</comment>
<dbReference type="RefSeq" id="WP_209982019.1">
    <property type="nucleotide sequence ID" value="NZ_JAGINO010000007.1"/>
</dbReference>
<protein>
    <recommendedName>
        <fullName evidence="3">DUF1127 domain-containing protein</fullName>
    </recommendedName>
</protein>
<proteinExistence type="predicted"/>
<dbReference type="EMBL" id="JAUSVU010000007">
    <property type="protein sequence ID" value="MDQ0533592.1"/>
    <property type="molecule type" value="Genomic_DNA"/>
</dbReference>
<organism evidence="1 2">
    <name type="scientific">Azospirillum picis</name>
    <dbReference type="NCBI Taxonomy" id="488438"/>
    <lineage>
        <taxon>Bacteria</taxon>
        <taxon>Pseudomonadati</taxon>
        <taxon>Pseudomonadota</taxon>
        <taxon>Alphaproteobacteria</taxon>
        <taxon>Rhodospirillales</taxon>
        <taxon>Azospirillaceae</taxon>
        <taxon>Azospirillum</taxon>
    </lineage>
</organism>
<evidence type="ECO:0008006" key="3">
    <source>
        <dbReference type="Google" id="ProtNLM"/>
    </source>
</evidence>
<evidence type="ECO:0000313" key="1">
    <source>
        <dbReference type="EMBL" id="MDQ0533592.1"/>
    </source>
</evidence>
<accession>A0ABU0MJE9</accession>
<name>A0ABU0MJE9_9PROT</name>
<sequence>MPLPSHPPCETAARLLAGKGWCATLLERWRAGRQARALDSLTAFDRNAVLHDAGLAESDLPAVAHGGHARSLLPAALALRGIDGAALDGGRADIMHDLARVCMHCRKARACTRLLAAGDRGGHARLCPNEPTLASLG</sequence>
<gene>
    <name evidence="1" type="ORF">QO018_002450</name>
</gene>
<keyword evidence="2" id="KW-1185">Reference proteome</keyword>
<dbReference type="Proteomes" id="UP001244552">
    <property type="component" value="Unassembled WGS sequence"/>
</dbReference>
<evidence type="ECO:0000313" key="2">
    <source>
        <dbReference type="Proteomes" id="UP001244552"/>
    </source>
</evidence>